<comment type="caution">
    <text evidence="1">The sequence shown here is derived from an EMBL/GenBank/DDBJ whole genome shotgun (WGS) entry which is preliminary data.</text>
</comment>
<protein>
    <submittedName>
        <fullName evidence="1">Uncharacterized protein</fullName>
    </submittedName>
</protein>
<organism evidence="1 2">
    <name type="scientific">Cichorium intybus</name>
    <name type="common">Chicory</name>
    <dbReference type="NCBI Taxonomy" id="13427"/>
    <lineage>
        <taxon>Eukaryota</taxon>
        <taxon>Viridiplantae</taxon>
        <taxon>Streptophyta</taxon>
        <taxon>Embryophyta</taxon>
        <taxon>Tracheophyta</taxon>
        <taxon>Spermatophyta</taxon>
        <taxon>Magnoliopsida</taxon>
        <taxon>eudicotyledons</taxon>
        <taxon>Gunneridae</taxon>
        <taxon>Pentapetalae</taxon>
        <taxon>asterids</taxon>
        <taxon>campanulids</taxon>
        <taxon>Asterales</taxon>
        <taxon>Asteraceae</taxon>
        <taxon>Cichorioideae</taxon>
        <taxon>Cichorieae</taxon>
        <taxon>Cichoriinae</taxon>
        <taxon>Cichorium</taxon>
    </lineage>
</organism>
<evidence type="ECO:0000313" key="2">
    <source>
        <dbReference type="Proteomes" id="UP001055811"/>
    </source>
</evidence>
<sequence length="210" mass="22940">MTTHRLKIYASRNCSFGEDDGGSNCTNALVPKLDGGRAFNSAVAMYLQTITNGAAARVWRDGQKKRVYINRFLSTVTSLYRSESTSTSHTIVKGAQSAWDMLQEEETLVLITTSSLDFDNILGGGIICKEVTEIGRVPGIGKTQLGIQLAVNVQIPFDYGGLGGKTIYIAMWFLTVKLQEMKSLTENRRKREVPSGSSNLNEIPALAIKG</sequence>
<name>A0ACB9E3E3_CICIN</name>
<evidence type="ECO:0000313" key="1">
    <source>
        <dbReference type="EMBL" id="KAI3753163.1"/>
    </source>
</evidence>
<reference evidence="2" key="1">
    <citation type="journal article" date="2022" name="Mol. Ecol. Resour.">
        <title>The genomes of chicory, endive, great burdock and yacon provide insights into Asteraceae palaeo-polyploidization history and plant inulin production.</title>
        <authorList>
            <person name="Fan W."/>
            <person name="Wang S."/>
            <person name="Wang H."/>
            <person name="Wang A."/>
            <person name="Jiang F."/>
            <person name="Liu H."/>
            <person name="Zhao H."/>
            <person name="Xu D."/>
            <person name="Zhang Y."/>
        </authorList>
    </citation>
    <scope>NUCLEOTIDE SEQUENCE [LARGE SCALE GENOMIC DNA]</scope>
    <source>
        <strain evidence="2">cv. Punajuju</strain>
    </source>
</reference>
<proteinExistence type="predicted"/>
<dbReference type="Proteomes" id="UP001055811">
    <property type="component" value="Linkage Group LG04"/>
</dbReference>
<accession>A0ACB9E3E3</accession>
<gene>
    <name evidence="1" type="ORF">L2E82_25209</name>
</gene>
<keyword evidence="2" id="KW-1185">Reference proteome</keyword>
<dbReference type="EMBL" id="CM042012">
    <property type="protein sequence ID" value="KAI3753163.1"/>
    <property type="molecule type" value="Genomic_DNA"/>
</dbReference>
<reference evidence="1 2" key="2">
    <citation type="journal article" date="2022" name="Mol. Ecol. Resour.">
        <title>The genomes of chicory, endive, great burdock and yacon provide insights into Asteraceae paleo-polyploidization history and plant inulin production.</title>
        <authorList>
            <person name="Fan W."/>
            <person name="Wang S."/>
            <person name="Wang H."/>
            <person name="Wang A."/>
            <person name="Jiang F."/>
            <person name="Liu H."/>
            <person name="Zhao H."/>
            <person name="Xu D."/>
            <person name="Zhang Y."/>
        </authorList>
    </citation>
    <scope>NUCLEOTIDE SEQUENCE [LARGE SCALE GENOMIC DNA]</scope>
    <source>
        <strain evidence="2">cv. Punajuju</strain>
        <tissue evidence="1">Leaves</tissue>
    </source>
</reference>